<dbReference type="EMBL" id="FNTJ01000003">
    <property type="protein sequence ID" value="SED31311.1"/>
    <property type="molecule type" value="Genomic_DNA"/>
</dbReference>
<keyword evidence="2" id="KW-0732">Signal</keyword>
<sequence>MNLFRRSALAAALAVLAGQAVAGSFIEVDRPGPIAVRVEVDYGLLDSCGSRELPHLIEHVVLSETKFGETPADFIATLAAQGVRATAITRQDFTEFTFEGRPGTGDLIEEAILETLGRKTLPAASAAREVEAIRLELGAAKGFTSIPHPFESWSADHIAGTQVACGTETRPVADIGATEIQAAFDSFYGVENYTLSAIGPAGEIDGAALLNRISQSRPEVSPPERKLSAGVVPLEPEENGMQASGETGLFEVLIAIPGRMDLPAPKAREAAEMARLALQAELRKEPLAYSVKAVVHQSNRAGWVSLTSELPVTIQAKVSKNATSFAVQAFTDAVTKPIDTSFLSNREMAENAVHIASSAERNDSGMVGFQSRPAVSRGWSPYLVVVTYPKIVITMFGMLIALLAFGLLYRSHKPIRADG</sequence>
<keyword evidence="1" id="KW-0812">Transmembrane</keyword>
<dbReference type="Gene3D" id="3.30.830.10">
    <property type="entry name" value="Metalloenzyme, LuxS/M16 peptidase-like"/>
    <property type="match status" value="1"/>
</dbReference>
<dbReference type="InterPro" id="IPR011249">
    <property type="entry name" value="Metalloenz_LuxS/M16"/>
</dbReference>
<dbReference type="AlphaFoldDB" id="A0A1H4ZPF7"/>
<dbReference type="RefSeq" id="WP_092320719.1">
    <property type="nucleotide sequence ID" value="NZ_FNTJ01000003.1"/>
</dbReference>
<keyword evidence="1" id="KW-1133">Transmembrane helix</keyword>
<evidence type="ECO:0000256" key="2">
    <source>
        <dbReference type="SAM" id="SignalP"/>
    </source>
</evidence>
<organism evidence="3 4">
    <name type="scientific">Pseudomonas saponiphila</name>
    <dbReference type="NCBI Taxonomy" id="556534"/>
    <lineage>
        <taxon>Bacteria</taxon>
        <taxon>Pseudomonadati</taxon>
        <taxon>Pseudomonadota</taxon>
        <taxon>Gammaproteobacteria</taxon>
        <taxon>Pseudomonadales</taxon>
        <taxon>Pseudomonadaceae</taxon>
        <taxon>Pseudomonas</taxon>
    </lineage>
</organism>
<accession>A0A1H4ZPF7</accession>
<reference evidence="4" key="1">
    <citation type="submission" date="2016-10" db="EMBL/GenBank/DDBJ databases">
        <authorList>
            <person name="Varghese N."/>
            <person name="Submissions S."/>
        </authorList>
    </citation>
    <scope>NUCLEOTIDE SEQUENCE [LARGE SCALE GENOMIC DNA]</scope>
    <source>
        <strain evidence="4">DSM 9751</strain>
    </source>
</reference>
<gene>
    <name evidence="3" type="ORF">SAMN05216178_6739</name>
</gene>
<name>A0A1H4ZPF7_9PSED</name>
<evidence type="ECO:0000313" key="3">
    <source>
        <dbReference type="EMBL" id="SED31311.1"/>
    </source>
</evidence>
<feature type="chain" id="PRO_5011445262" evidence="2">
    <location>
        <begin position="23"/>
        <end position="419"/>
    </location>
</feature>
<proteinExistence type="predicted"/>
<protein>
    <submittedName>
        <fullName evidence="3">Predicted Zn-dependent peptidase</fullName>
    </submittedName>
</protein>
<dbReference type="SUPFAM" id="SSF63411">
    <property type="entry name" value="LuxS/MPP-like metallohydrolase"/>
    <property type="match status" value="1"/>
</dbReference>
<dbReference type="GO" id="GO:0046872">
    <property type="term" value="F:metal ion binding"/>
    <property type="evidence" value="ECO:0007669"/>
    <property type="project" value="InterPro"/>
</dbReference>
<keyword evidence="4" id="KW-1185">Reference proteome</keyword>
<evidence type="ECO:0000313" key="4">
    <source>
        <dbReference type="Proteomes" id="UP000198982"/>
    </source>
</evidence>
<feature type="signal peptide" evidence="2">
    <location>
        <begin position="1"/>
        <end position="22"/>
    </location>
</feature>
<dbReference type="Proteomes" id="UP000198982">
    <property type="component" value="Unassembled WGS sequence"/>
</dbReference>
<feature type="transmembrane region" description="Helical" evidence="1">
    <location>
        <begin position="391"/>
        <end position="409"/>
    </location>
</feature>
<keyword evidence="1" id="KW-0472">Membrane</keyword>
<evidence type="ECO:0000256" key="1">
    <source>
        <dbReference type="SAM" id="Phobius"/>
    </source>
</evidence>